<dbReference type="AlphaFoldDB" id="G4TQ22"/>
<evidence type="ECO:0000313" key="2">
    <source>
        <dbReference type="Proteomes" id="UP000007148"/>
    </source>
</evidence>
<gene>
    <name evidence="1" type="ORF">PIIN_07363</name>
</gene>
<name>G4TQ22_SERID</name>
<dbReference type="EMBL" id="CAFZ01000223">
    <property type="protein sequence ID" value="CCA73409.1"/>
    <property type="molecule type" value="Genomic_DNA"/>
</dbReference>
<dbReference type="InterPro" id="IPR009737">
    <property type="entry name" value="Aim32/Apd1-like"/>
</dbReference>
<dbReference type="PANTHER" id="PTHR31902">
    <property type="entry name" value="ACTIN PATCHES DISTAL PROTEIN 1"/>
    <property type="match status" value="1"/>
</dbReference>
<dbReference type="OMA" id="VHPESQL"/>
<proteinExistence type="predicted"/>
<dbReference type="CDD" id="cd03062">
    <property type="entry name" value="TRX_Fd_Sucrase"/>
    <property type="match status" value="1"/>
</dbReference>
<sequence length="363" mass="39406">MDGLKTLVSNSVNGLKGLIVTKRPQDELIAELSSASIPASADPCRTCGNPCDVGHLEYPNRLFIDNLSNMLGSVKPYMRQVVISTGKADWAHEVTEETGSLAQLLANNPSTSSSLKCTTASYPPSKPSTRIGILNGSHTSHEDETHRVLVFPDYKVVSHVPATKSGAFDLQQRALDPALGRVGAPTPNSTDIDEEVGRSYVLPYACVILICSHKKRDNRCHIAASKLETAICRELEGRGWNVDHNLRDEDCMGTSLEDLTGTEAEREQAMSELLRDAANGTLNDQKMALLIKVSHIGGHKFAGNIIIYTPQGPNGTGIWYGRVSPHEVPAVVEHTILQGQILPELLRGGVNMERAKGKSLLDW</sequence>
<accession>G4TQ22</accession>
<dbReference type="InterPro" id="IPR036249">
    <property type="entry name" value="Thioredoxin-like_sf"/>
</dbReference>
<comment type="caution">
    <text evidence="1">The sequence shown here is derived from an EMBL/GenBank/DDBJ whole genome shotgun (WGS) entry which is preliminary data.</text>
</comment>
<dbReference type="eggNOG" id="ENOG502QT0V">
    <property type="taxonomic scope" value="Eukaryota"/>
</dbReference>
<keyword evidence="2" id="KW-1185">Reference proteome</keyword>
<dbReference type="SUPFAM" id="SSF52833">
    <property type="entry name" value="Thioredoxin-like"/>
    <property type="match status" value="1"/>
</dbReference>
<dbReference type="Gene3D" id="3.40.30.10">
    <property type="entry name" value="Glutaredoxin"/>
    <property type="match status" value="1"/>
</dbReference>
<dbReference type="Pfam" id="PF06999">
    <property type="entry name" value="Suc_Fer-like"/>
    <property type="match status" value="1"/>
</dbReference>
<dbReference type="OrthoDB" id="10253744at2759"/>
<evidence type="ECO:0000313" key="1">
    <source>
        <dbReference type="EMBL" id="CCA73409.1"/>
    </source>
</evidence>
<protein>
    <submittedName>
        <fullName evidence="1">Uncharacterized protein</fullName>
    </submittedName>
</protein>
<dbReference type="Proteomes" id="UP000007148">
    <property type="component" value="Unassembled WGS sequence"/>
</dbReference>
<reference evidence="1 2" key="1">
    <citation type="journal article" date="2011" name="PLoS Pathog.">
        <title>Endophytic Life Strategies Decoded by Genome and Transcriptome Analyses of the Mutualistic Root Symbiont Piriformospora indica.</title>
        <authorList>
            <person name="Zuccaro A."/>
            <person name="Lahrmann U."/>
            <person name="Guldener U."/>
            <person name="Langen G."/>
            <person name="Pfiffi S."/>
            <person name="Biedenkopf D."/>
            <person name="Wong P."/>
            <person name="Samans B."/>
            <person name="Grimm C."/>
            <person name="Basiewicz M."/>
            <person name="Murat C."/>
            <person name="Martin F."/>
            <person name="Kogel K.H."/>
        </authorList>
    </citation>
    <scope>NUCLEOTIDE SEQUENCE [LARGE SCALE GENOMIC DNA]</scope>
    <source>
        <strain evidence="1 2">DSM 11827</strain>
    </source>
</reference>
<dbReference type="STRING" id="1109443.G4TQ22"/>
<organism evidence="1 2">
    <name type="scientific">Serendipita indica (strain DSM 11827)</name>
    <name type="common">Root endophyte fungus</name>
    <name type="synonym">Piriformospora indica</name>
    <dbReference type="NCBI Taxonomy" id="1109443"/>
    <lineage>
        <taxon>Eukaryota</taxon>
        <taxon>Fungi</taxon>
        <taxon>Dikarya</taxon>
        <taxon>Basidiomycota</taxon>
        <taxon>Agaricomycotina</taxon>
        <taxon>Agaricomycetes</taxon>
        <taxon>Sebacinales</taxon>
        <taxon>Serendipitaceae</taxon>
        <taxon>Serendipita</taxon>
    </lineage>
</organism>
<dbReference type="HOGENOM" id="CLU_048934_1_0_1"/>
<dbReference type="InParanoid" id="G4TQ22"/>
<dbReference type="PANTHER" id="PTHR31902:SF14">
    <property type="entry name" value="ACTIN PATCHES DISTAL PROTEIN 1"/>
    <property type="match status" value="1"/>
</dbReference>